<sequence length="884" mass="100583">MNKYCYALIFTIFSFSKYAVNAQVAKTVFLPKCGIPTRWASQVDVEHPLPDYPRPQMQRDNWINLNGLWDYAITNERNVLPDIYSGKILVPFPIESSLSGVRKGLTRSQILWYKRNVKISGIKSDERLLLHFGAVDYKATIYVNGKLIGTHEGGYTSFSLDISHVVKRGDNEIVVKVYDPTDDGINPHGKQSLNPGNIYYTASSGIWQTVWLERVPSSYVSDVTIASDIDSGYVKINVATVDCLGKGDSIKISCSDGTSAIGALKGDMKLLIKSPHLWTPDDPFLYDLNISLIRNNKVIDVVNSYFGMRKISVKKDSTGVDRIFLNNKYVYNLGVLDQGFWPDGLYTAPTDDALKFDIAICKKMGFNTIRKHIKIESDRWYYHADKLGVIVWQDFVNPNVKLLPSAKKAFEDQVEETIKQLYNHPCITTWVLFNEKWGQYDQQRLTRWVKEKDPSRLVNGHSGELLYVNNQLRSPAPDAYIDADLTDIHSYPYPRNAPSLDGKARVLGEYGGIGVSVDGHKWNDLETGWGYDGTISPSAMLSQYEDMMDSIIILERDGLSASIYTQPFDVESEQNGLISYDRQVAKVPLEKLQAINNRILNRISSIGATHENIIIDVMDTTVVSYNVRMDEFKNGRNDSVFLRRLTVEANKRSQLDEVQLIANRYLKGLKNPFAEENLRFITKFTKNVNDTGFSILYNNVNRVNAILGPDEAEACITACIENSEIKPYIDEQKHPEWDEIKKRISRFGPLGKETLLQAQVFYSINLKDYNLFSEVASEWYNTYGKNRKWVTDFLINTMSWYLFLDCKDTSALTIAIAWIQKVVERSPSPDNYDTYANLLYKTGEKDKAIEIQEIAVKLHTGDGNISELITHLEKMKKGEPTWDN</sequence>
<dbReference type="Gene3D" id="3.20.20.80">
    <property type="entry name" value="Glycosidases"/>
    <property type="match status" value="1"/>
</dbReference>
<keyword evidence="2 8" id="KW-0378">Hydrolase</keyword>
<dbReference type="SUPFAM" id="SSF49303">
    <property type="entry name" value="beta-Galactosidase/glucuronidase domain"/>
    <property type="match status" value="1"/>
</dbReference>
<dbReference type="InterPro" id="IPR051913">
    <property type="entry name" value="GH2_Domain-Containing"/>
</dbReference>
<keyword evidence="3" id="KW-0326">Glycosidase</keyword>
<dbReference type="Pfam" id="PF00703">
    <property type="entry name" value="Glyco_hydro_2"/>
    <property type="match status" value="1"/>
</dbReference>
<dbReference type="AlphaFoldDB" id="A0A979GM19"/>
<dbReference type="InterPro" id="IPR006103">
    <property type="entry name" value="Glyco_hydro_2_cat"/>
</dbReference>
<dbReference type="Pfam" id="PF22666">
    <property type="entry name" value="Glyco_hydro_2_N2"/>
    <property type="match status" value="1"/>
</dbReference>
<evidence type="ECO:0000313" key="9">
    <source>
        <dbReference type="Proteomes" id="UP000002215"/>
    </source>
</evidence>
<feature type="chain" id="PRO_5037999698" evidence="4">
    <location>
        <begin position="20"/>
        <end position="884"/>
    </location>
</feature>
<dbReference type="Gene3D" id="2.60.40.10">
    <property type="entry name" value="Immunoglobulins"/>
    <property type="match status" value="1"/>
</dbReference>
<evidence type="ECO:0000256" key="1">
    <source>
        <dbReference type="ARBA" id="ARBA00007401"/>
    </source>
</evidence>
<feature type="domain" description="Glycoside hydrolase family 2 catalytic" evidence="6">
    <location>
        <begin position="323"/>
        <end position="463"/>
    </location>
</feature>
<keyword evidence="4" id="KW-0732">Signal</keyword>
<protein>
    <submittedName>
        <fullName evidence="8">Glycoside hydrolase family 2 sugar binding</fullName>
    </submittedName>
</protein>
<dbReference type="PANTHER" id="PTHR42732">
    <property type="entry name" value="BETA-GALACTOSIDASE"/>
    <property type="match status" value="1"/>
</dbReference>
<dbReference type="InterPro" id="IPR006102">
    <property type="entry name" value="Ig-like_GH2"/>
</dbReference>
<dbReference type="GO" id="GO:0005975">
    <property type="term" value="P:carbohydrate metabolic process"/>
    <property type="evidence" value="ECO:0007669"/>
    <property type="project" value="InterPro"/>
</dbReference>
<evidence type="ECO:0000313" key="8">
    <source>
        <dbReference type="EMBL" id="ACU57637.1"/>
    </source>
</evidence>
<reference evidence="9" key="1">
    <citation type="submission" date="2009-08" db="EMBL/GenBank/DDBJ databases">
        <title>The complete genome of Chitinophaga pinensis DSM 2588.</title>
        <authorList>
            <consortium name="US DOE Joint Genome Institute (JGI-PGF)"/>
            <person name="Lucas S."/>
            <person name="Copeland A."/>
            <person name="Lapidus A."/>
            <person name="Glavina del Rio T."/>
            <person name="Dalin E."/>
            <person name="Tice H."/>
            <person name="Bruce D."/>
            <person name="Goodwin L."/>
            <person name="Pitluck S."/>
            <person name="Kyrpides N."/>
            <person name="Mavromatis K."/>
            <person name="Ivanova N."/>
            <person name="Mikhailova N."/>
            <person name="Sims D."/>
            <person name="Meinche L."/>
            <person name="Brettin T."/>
            <person name="Detter J.C."/>
            <person name="Han C."/>
            <person name="Larimer F."/>
            <person name="Land M."/>
            <person name="Hauser L."/>
            <person name="Markowitz V."/>
            <person name="Cheng J.-F."/>
            <person name="Hugenholtz P."/>
            <person name="Woyke T."/>
            <person name="Wu D."/>
            <person name="Spring S."/>
            <person name="Klenk H.-P."/>
            <person name="Eisen J.A."/>
        </authorList>
    </citation>
    <scope>NUCLEOTIDE SEQUENCE [LARGE SCALE GENOMIC DNA]</scope>
    <source>
        <strain evidence="9">ATCC 43595 / DSM 2588 / LMG 13176 / NBRC 15968 / NCIMB 11800 / UQM 2034</strain>
    </source>
</reference>
<reference evidence="8 9" key="2">
    <citation type="journal article" date="2010" name="Stand. Genomic Sci.">
        <title>Complete genome sequence of Chitinophaga pinensis type strain (UQM 2034).</title>
        <authorList>
            <person name="Glavina Del Rio T."/>
            <person name="Abt B."/>
            <person name="Spring S."/>
            <person name="Lapidus A."/>
            <person name="Nolan M."/>
            <person name="Tice H."/>
            <person name="Copeland A."/>
            <person name="Cheng J.F."/>
            <person name="Chen F."/>
            <person name="Bruce D."/>
            <person name="Goodwin L."/>
            <person name="Pitluck S."/>
            <person name="Ivanova N."/>
            <person name="Mavromatis K."/>
            <person name="Mikhailova N."/>
            <person name="Pati A."/>
            <person name="Chen A."/>
            <person name="Palaniappan K."/>
            <person name="Land M."/>
            <person name="Hauser L."/>
            <person name="Chang Y.J."/>
            <person name="Jeffries C.D."/>
            <person name="Chain P."/>
            <person name="Saunders E."/>
            <person name="Detter J.C."/>
            <person name="Brettin T."/>
            <person name="Rohde M."/>
            <person name="Goker M."/>
            <person name="Bristow J."/>
            <person name="Eisen J.A."/>
            <person name="Markowitz V."/>
            <person name="Hugenholtz P."/>
            <person name="Kyrpides N.C."/>
            <person name="Klenk H.P."/>
            <person name="Lucas S."/>
        </authorList>
    </citation>
    <scope>NUCLEOTIDE SEQUENCE [LARGE SCALE GENOMIC DNA]</scope>
    <source>
        <strain evidence="9">ATCC 43595 / DSM 2588 / LMG 13176 / NBRC 15968 / NCIMB 11800 / UQM 2034</strain>
    </source>
</reference>
<dbReference type="InterPro" id="IPR013783">
    <property type="entry name" value="Ig-like_fold"/>
</dbReference>
<evidence type="ECO:0000259" key="6">
    <source>
        <dbReference type="Pfam" id="PF02836"/>
    </source>
</evidence>
<evidence type="ECO:0000256" key="4">
    <source>
        <dbReference type="SAM" id="SignalP"/>
    </source>
</evidence>
<name>A0A979GM19_CHIPD</name>
<dbReference type="Proteomes" id="UP000002215">
    <property type="component" value="Chromosome"/>
</dbReference>
<dbReference type="GO" id="GO:0004553">
    <property type="term" value="F:hydrolase activity, hydrolyzing O-glycosyl compounds"/>
    <property type="evidence" value="ECO:0007669"/>
    <property type="project" value="InterPro"/>
</dbReference>
<dbReference type="InterPro" id="IPR036156">
    <property type="entry name" value="Beta-gal/glucu_dom_sf"/>
</dbReference>
<dbReference type="InterPro" id="IPR008979">
    <property type="entry name" value="Galactose-bd-like_sf"/>
</dbReference>
<dbReference type="EMBL" id="CP001699">
    <property type="protein sequence ID" value="ACU57637.1"/>
    <property type="molecule type" value="Genomic_DNA"/>
</dbReference>
<dbReference type="Pfam" id="PF02836">
    <property type="entry name" value="Glyco_hydro_2_C"/>
    <property type="match status" value="1"/>
</dbReference>
<organism evidence="8 9">
    <name type="scientific">Chitinophaga pinensis (strain ATCC 43595 / DSM 2588 / LMG 13176 / NBRC 15968 / NCIMB 11800 / UQM 2034)</name>
    <dbReference type="NCBI Taxonomy" id="485918"/>
    <lineage>
        <taxon>Bacteria</taxon>
        <taxon>Pseudomonadati</taxon>
        <taxon>Bacteroidota</taxon>
        <taxon>Chitinophagia</taxon>
        <taxon>Chitinophagales</taxon>
        <taxon>Chitinophagaceae</taxon>
        <taxon>Chitinophaga</taxon>
    </lineage>
</organism>
<dbReference type="Gene3D" id="2.60.120.260">
    <property type="entry name" value="Galactose-binding domain-like"/>
    <property type="match status" value="1"/>
</dbReference>
<dbReference type="InterPro" id="IPR054593">
    <property type="entry name" value="Beta-mannosidase-like_N2"/>
</dbReference>
<evidence type="ECO:0000256" key="2">
    <source>
        <dbReference type="ARBA" id="ARBA00022801"/>
    </source>
</evidence>
<evidence type="ECO:0000256" key="3">
    <source>
        <dbReference type="ARBA" id="ARBA00023295"/>
    </source>
</evidence>
<evidence type="ECO:0000259" key="7">
    <source>
        <dbReference type="Pfam" id="PF22666"/>
    </source>
</evidence>
<dbReference type="PANTHER" id="PTHR42732:SF2">
    <property type="entry name" value="BETA-MANNOSIDASE"/>
    <property type="match status" value="1"/>
</dbReference>
<dbReference type="SUPFAM" id="SSF51445">
    <property type="entry name" value="(Trans)glycosidases"/>
    <property type="match status" value="1"/>
</dbReference>
<feature type="signal peptide" evidence="4">
    <location>
        <begin position="1"/>
        <end position="19"/>
    </location>
</feature>
<proteinExistence type="inferred from homology"/>
<feature type="domain" description="Beta-mannosidase-like galactose-binding" evidence="7">
    <location>
        <begin position="111"/>
        <end position="188"/>
    </location>
</feature>
<dbReference type="KEGG" id="cpi:Cpin_0134"/>
<dbReference type="SUPFAM" id="SSF49785">
    <property type="entry name" value="Galactose-binding domain-like"/>
    <property type="match status" value="1"/>
</dbReference>
<evidence type="ECO:0000259" key="5">
    <source>
        <dbReference type="Pfam" id="PF00703"/>
    </source>
</evidence>
<feature type="domain" description="Glycoside hydrolase family 2 immunoglobulin-like beta-sandwich" evidence="5">
    <location>
        <begin position="261"/>
        <end position="309"/>
    </location>
</feature>
<dbReference type="InterPro" id="IPR017853">
    <property type="entry name" value="GH"/>
</dbReference>
<accession>A0A979GM19</accession>
<comment type="similarity">
    <text evidence="1">Belongs to the glycosyl hydrolase 2 family.</text>
</comment>
<gene>
    <name evidence="8" type="ordered locus">Cpin_0134</name>
</gene>